<proteinExistence type="predicted"/>
<dbReference type="AlphaFoldDB" id="A0A0C2ZIN8"/>
<evidence type="ECO:0000256" key="1">
    <source>
        <dbReference type="SAM" id="MobiDB-lite"/>
    </source>
</evidence>
<dbReference type="InParanoid" id="A0A0C2ZIN8"/>
<reference evidence="3" key="2">
    <citation type="submission" date="2015-01" db="EMBL/GenBank/DDBJ databases">
        <title>Evolutionary Origins and Diversification of the Mycorrhizal Mutualists.</title>
        <authorList>
            <consortium name="DOE Joint Genome Institute"/>
            <consortium name="Mycorrhizal Genomics Consortium"/>
            <person name="Kohler A."/>
            <person name="Kuo A."/>
            <person name="Nagy L.G."/>
            <person name="Floudas D."/>
            <person name="Copeland A."/>
            <person name="Barry K.W."/>
            <person name="Cichocki N."/>
            <person name="Veneault-Fourrey C."/>
            <person name="LaButti K."/>
            <person name="Lindquist E.A."/>
            <person name="Lipzen A."/>
            <person name="Lundell T."/>
            <person name="Morin E."/>
            <person name="Murat C."/>
            <person name="Riley R."/>
            <person name="Ohm R."/>
            <person name="Sun H."/>
            <person name="Tunlid A."/>
            <person name="Henrissat B."/>
            <person name="Grigoriev I.V."/>
            <person name="Hibbett D.S."/>
            <person name="Martin F."/>
        </authorList>
    </citation>
    <scope>NUCLEOTIDE SEQUENCE [LARGE SCALE GENOMIC DNA]</scope>
    <source>
        <strain evidence="3">Foug A</strain>
    </source>
</reference>
<sequence length="52" mass="5768">MTPRSSLLSLPESLEEPSRNHLAGLSWSINPTPRNVQPRFPPTQLTLVSARS</sequence>
<keyword evidence="3" id="KW-1185">Reference proteome</keyword>
<evidence type="ECO:0000313" key="2">
    <source>
        <dbReference type="EMBL" id="KIM52607.1"/>
    </source>
</evidence>
<accession>A0A0C2ZIN8</accession>
<feature type="compositionally biased region" description="Polar residues" evidence="1">
    <location>
        <begin position="43"/>
        <end position="52"/>
    </location>
</feature>
<reference evidence="2 3" key="1">
    <citation type="submission" date="2014-04" db="EMBL/GenBank/DDBJ databases">
        <authorList>
            <consortium name="DOE Joint Genome Institute"/>
            <person name="Kuo A."/>
            <person name="Kohler A."/>
            <person name="Nagy L.G."/>
            <person name="Floudas D."/>
            <person name="Copeland A."/>
            <person name="Barry K.W."/>
            <person name="Cichocki N."/>
            <person name="Veneault-Fourrey C."/>
            <person name="LaButti K."/>
            <person name="Lindquist E.A."/>
            <person name="Lipzen A."/>
            <person name="Lundell T."/>
            <person name="Morin E."/>
            <person name="Murat C."/>
            <person name="Sun H."/>
            <person name="Tunlid A."/>
            <person name="Henrissat B."/>
            <person name="Grigoriev I.V."/>
            <person name="Hibbett D.S."/>
            <person name="Martin F."/>
            <person name="Nordberg H.P."/>
            <person name="Cantor M.N."/>
            <person name="Hua S.X."/>
        </authorList>
    </citation>
    <scope>NUCLEOTIDE SEQUENCE [LARGE SCALE GENOMIC DNA]</scope>
    <source>
        <strain evidence="2 3">Foug A</strain>
    </source>
</reference>
<protein>
    <submittedName>
        <fullName evidence="2">Uncharacterized protein</fullName>
    </submittedName>
</protein>
<organism evidence="2 3">
    <name type="scientific">Scleroderma citrinum Foug A</name>
    <dbReference type="NCBI Taxonomy" id="1036808"/>
    <lineage>
        <taxon>Eukaryota</taxon>
        <taxon>Fungi</taxon>
        <taxon>Dikarya</taxon>
        <taxon>Basidiomycota</taxon>
        <taxon>Agaricomycotina</taxon>
        <taxon>Agaricomycetes</taxon>
        <taxon>Agaricomycetidae</taxon>
        <taxon>Boletales</taxon>
        <taxon>Sclerodermatineae</taxon>
        <taxon>Sclerodermataceae</taxon>
        <taxon>Scleroderma</taxon>
    </lineage>
</organism>
<name>A0A0C2ZIN8_9AGAM</name>
<dbReference type="Proteomes" id="UP000053989">
    <property type="component" value="Unassembled WGS sequence"/>
</dbReference>
<evidence type="ECO:0000313" key="3">
    <source>
        <dbReference type="Proteomes" id="UP000053989"/>
    </source>
</evidence>
<dbReference type="EMBL" id="KN822205">
    <property type="protein sequence ID" value="KIM52607.1"/>
    <property type="molecule type" value="Genomic_DNA"/>
</dbReference>
<dbReference type="HOGENOM" id="CLU_3088603_0_0_1"/>
<gene>
    <name evidence="2" type="ORF">SCLCIDRAFT_1223545</name>
</gene>
<feature type="region of interest" description="Disordered" evidence="1">
    <location>
        <begin position="25"/>
        <end position="52"/>
    </location>
</feature>